<name>A0AA37LQ84_9PEZI</name>
<feature type="compositionally biased region" description="Basic and acidic residues" evidence="1">
    <location>
        <begin position="16"/>
        <end position="32"/>
    </location>
</feature>
<keyword evidence="3" id="KW-1185">Reference proteome</keyword>
<reference evidence="2 3" key="1">
    <citation type="submission" date="2021-07" db="EMBL/GenBank/DDBJ databases">
        <title>Genome data of Colletotrichum spaethianum.</title>
        <authorList>
            <person name="Utami Y.D."/>
            <person name="Hiruma K."/>
        </authorList>
    </citation>
    <scope>NUCLEOTIDE SEQUENCE [LARGE SCALE GENOMIC DNA]</scope>
    <source>
        <strain evidence="2 3">MAFF 242679</strain>
    </source>
</reference>
<feature type="region of interest" description="Disordered" evidence="1">
    <location>
        <begin position="1"/>
        <end position="104"/>
    </location>
</feature>
<evidence type="ECO:0000313" key="2">
    <source>
        <dbReference type="EMBL" id="GJC81235.1"/>
    </source>
</evidence>
<evidence type="ECO:0000256" key="1">
    <source>
        <dbReference type="SAM" id="MobiDB-lite"/>
    </source>
</evidence>
<feature type="compositionally biased region" description="Polar residues" evidence="1">
    <location>
        <begin position="41"/>
        <end position="82"/>
    </location>
</feature>
<dbReference type="EMBL" id="BPPX01000007">
    <property type="protein sequence ID" value="GJC81235.1"/>
    <property type="molecule type" value="Genomic_DNA"/>
</dbReference>
<dbReference type="Proteomes" id="UP001055172">
    <property type="component" value="Unassembled WGS sequence"/>
</dbReference>
<evidence type="ECO:0000313" key="3">
    <source>
        <dbReference type="Proteomes" id="UP001055172"/>
    </source>
</evidence>
<protein>
    <submittedName>
        <fullName evidence="2">Uncharacterized protein</fullName>
    </submittedName>
</protein>
<proteinExistence type="predicted"/>
<comment type="caution">
    <text evidence="2">The sequence shown here is derived from an EMBL/GenBank/DDBJ whole genome shotgun (WGS) entry which is preliminary data.</text>
</comment>
<organism evidence="2 3">
    <name type="scientific">Colletotrichum liriopes</name>
    <dbReference type="NCBI Taxonomy" id="708192"/>
    <lineage>
        <taxon>Eukaryota</taxon>
        <taxon>Fungi</taxon>
        <taxon>Dikarya</taxon>
        <taxon>Ascomycota</taxon>
        <taxon>Pezizomycotina</taxon>
        <taxon>Sordariomycetes</taxon>
        <taxon>Hypocreomycetidae</taxon>
        <taxon>Glomerellales</taxon>
        <taxon>Glomerellaceae</taxon>
        <taxon>Colletotrichum</taxon>
        <taxon>Colletotrichum spaethianum species complex</taxon>
    </lineage>
</organism>
<sequence length="104" mass="11962">MSQRRSQRESTTMTETLRKRGYDESDIRKAIDLTEADDETMTNGTGYPNSSQTSSSRQMAAQPHNSGHSYVSFHPNTQQCILTPQFARVTSEDEESPFKRMRRR</sequence>
<gene>
    <name evidence="2" type="ORF">ColLi_04073</name>
</gene>
<feature type="compositionally biased region" description="Polar residues" evidence="1">
    <location>
        <begin position="1"/>
        <end position="15"/>
    </location>
</feature>
<dbReference type="AlphaFoldDB" id="A0AA37LQ84"/>
<accession>A0AA37LQ84</accession>